<dbReference type="CDD" id="cd02440">
    <property type="entry name" value="AdoMet_MTases"/>
    <property type="match status" value="1"/>
</dbReference>
<dbReference type="GO" id="GO:0005829">
    <property type="term" value="C:cytosol"/>
    <property type="evidence" value="ECO:0007669"/>
    <property type="project" value="TreeGrafter"/>
</dbReference>
<dbReference type="Gene3D" id="1.10.940.10">
    <property type="entry name" value="NusB-like"/>
    <property type="match status" value="1"/>
</dbReference>
<dbReference type="PRINTS" id="PR02008">
    <property type="entry name" value="RCMTFAMILY"/>
</dbReference>
<evidence type="ECO:0000256" key="2">
    <source>
        <dbReference type="ARBA" id="ARBA00004496"/>
    </source>
</evidence>
<keyword evidence="5" id="KW-0698">rRNA processing</keyword>
<dbReference type="InterPro" id="IPR006027">
    <property type="entry name" value="NusB_RsmB_TIM44"/>
</dbReference>
<dbReference type="PANTHER" id="PTHR22807:SF61">
    <property type="entry name" value="NOL1_NOP2_SUN FAMILY PROTEIN _ ANTITERMINATION NUSB DOMAIN-CONTAINING PROTEIN"/>
    <property type="match status" value="1"/>
</dbReference>
<feature type="binding site" evidence="13">
    <location>
        <begin position="258"/>
        <end position="264"/>
    </location>
    <ligand>
        <name>S-adenosyl-L-methionine</name>
        <dbReference type="ChEBI" id="CHEBI:59789"/>
    </ligand>
</feature>
<keyword evidence="9 13" id="KW-0694">RNA-binding</keyword>
<dbReference type="InterPro" id="IPR001678">
    <property type="entry name" value="MeTrfase_RsmB-F_NOP2_dom"/>
</dbReference>
<dbReference type="Proteomes" id="UP000307749">
    <property type="component" value="Unassembled WGS sequence"/>
</dbReference>
<dbReference type="STRING" id="993689.GCA_002077135_00836"/>
<keyword evidence="6 13" id="KW-0489">Methyltransferase</keyword>
<comment type="function">
    <text evidence="1">Specifically methylates the cytosine at position 967 (m5C967) of 16S rRNA.</text>
</comment>
<dbReference type="InterPro" id="IPR004573">
    <property type="entry name" value="rRNA_ssu_MeTfrase_B"/>
</dbReference>
<evidence type="ECO:0000256" key="11">
    <source>
        <dbReference type="ARBA" id="ARBA00031088"/>
    </source>
</evidence>
<evidence type="ECO:0000259" key="14">
    <source>
        <dbReference type="PROSITE" id="PS51686"/>
    </source>
</evidence>
<evidence type="ECO:0000256" key="1">
    <source>
        <dbReference type="ARBA" id="ARBA00002724"/>
    </source>
</evidence>
<comment type="similarity">
    <text evidence="13">Belongs to the class I-like SAM-binding methyltransferase superfamily. RsmB/NOP family.</text>
</comment>
<evidence type="ECO:0000256" key="12">
    <source>
        <dbReference type="ARBA" id="ARBA00047283"/>
    </source>
</evidence>
<dbReference type="InterPro" id="IPR054728">
    <property type="entry name" value="RsmB-like_ferredoxin"/>
</dbReference>
<evidence type="ECO:0000256" key="7">
    <source>
        <dbReference type="ARBA" id="ARBA00022679"/>
    </source>
</evidence>
<keyword evidence="7 13" id="KW-0808">Transferase</keyword>
<dbReference type="InterPro" id="IPR035926">
    <property type="entry name" value="NusB-like_sf"/>
</dbReference>
<comment type="catalytic activity">
    <reaction evidence="12">
        <text>cytidine(967) in 16S rRNA + S-adenosyl-L-methionine = 5-methylcytidine(967) in 16S rRNA + S-adenosyl-L-homocysteine + H(+)</text>
        <dbReference type="Rhea" id="RHEA:42748"/>
        <dbReference type="Rhea" id="RHEA-COMP:10219"/>
        <dbReference type="Rhea" id="RHEA-COMP:10220"/>
        <dbReference type="ChEBI" id="CHEBI:15378"/>
        <dbReference type="ChEBI" id="CHEBI:57856"/>
        <dbReference type="ChEBI" id="CHEBI:59789"/>
        <dbReference type="ChEBI" id="CHEBI:74483"/>
        <dbReference type="ChEBI" id="CHEBI:82748"/>
        <dbReference type="EC" id="2.1.1.176"/>
    </reaction>
</comment>
<comment type="subcellular location">
    <subcellularLocation>
        <location evidence="2">Cytoplasm</location>
    </subcellularLocation>
</comment>
<dbReference type="EMBL" id="MWQO01000006">
    <property type="protein sequence ID" value="THD11860.1"/>
    <property type="molecule type" value="Genomic_DNA"/>
</dbReference>
<keyword evidence="8 13" id="KW-0949">S-adenosyl-L-methionine</keyword>
<dbReference type="GO" id="GO:0003723">
    <property type="term" value="F:RNA binding"/>
    <property type="evidence" value="ECO:0007669"/>
    <property type="project" value="UniProtKB-UniRule"/>
</dbReference>
<keyword evidence="16" id="KW-1185">Reference proteome</keyword>
<dbReference type="PANTHER" id="PTHR22807">
    <property type="entry name" value="NOP2 YEAST -RELATED NOL1/NOP2/FMU SUN DOMAIN-CONTAINING"/>
    <property type="match status" value="1"/>
</dbReference>
<feature type="binding site" evidence="13">
    <location>
        <position position="306"/>
    </location>
    <ligand>
        <name>S-adenosyl-L-methionine</name>
        <dbReference type="ChEBI" id="CHEBI:59789"/>
    </ligand>
</feature>
<reference evidence="15 16" key="1">
    <citation type="submission" date="2017-02" db="EMBL/GenBank/DDBJ databases">
        <title>Whole genome sequencing of Metallibacterium scheffleri DSM 24874 (T).</title>
        <authorList>
            <person name="Kumar S."/>
            <person name="Patil P."/>
            <person name="Patil P.B."/>
        </authorList>
    </citation>
    <scope>NUCLEOTIDE SEQUENCE [LARGE SCALE GENOMIC DNA]</scope>
    <source>
        <strain evidence="15 16">DSM 24874</strain>
    </source>
</reference>
<evidence type="ECO:0000256" key="10">
    <source>
        <dbReference type="ARBA" id="ARBA00030399"/>
    </source>
</evidence>
<feature type="domain" description="SAM-dependent MTase RsmB/NOP-type" evidence="14">
    <location>
        <begin position="168"/>
        <end position="436"/>
    </location>
</feature>
<evidence type="ECO:0000256" key="4">
    <source>
        <dbReference type="ARBA" id="ARBA00022490"/>
    </source>
</evidence>
<dbReference type="InterPro" id="IPR023267">
    <property type="entry name" value="RCMT"/>
</dbReference>
<keyword evidence="4" id="KW-0963">Cytoplasm</keyword>
<organism evidence="15 16">
    <name type="scientific">Metallibacterium scheffleri</name>
    <dbReference type="NCBI Taxonomy" id="993689"/>
    <lineage>
        <taxon>Bacteria</taxon>
        <taxon>Pseudomonadati</taxon>
        <taxon>Pseudomonadota</taxon>
        <taxon>Gammaproteobacteria</taxon>
        <taxon>Lysobacterales</taxon>
        <taxon>Rhodanobacteraceae</taxon>
        <taxon>Metallibacterium</taxon>
    </lineage>
</organism>
<dbReference type="Pfam" id="PF01029">
    <property type="entry name" value="NusB"/>
    <property type="match status" value="1"/>
</dbReference>
<dbReference type="NCBIfam" id="TIGR00563">
    <property type="entry name" value="rsmB"/>
    <property type="match status" value="1"/>
</dbReference>
<evidence type="ECO:0000313" key="16">
    <source>
        <dbReference type="Proteomes" id="UP000307749"/>
    </source>
</evidence>
<comment type="caution">
    <text evidence="15">The sequence shown here is derived from an EMBL/GenBank/DDBJ whole genome shotgun (WGS) entry which is preliminary data.</text>
</comment>
<protein>
    <recommendedName>
        <fullName evidence="3">16S rRNA (cytosine(967)-C(5))-methyltransferase</fullName>
        <ecNumber evidence="3">2.1.1.176</ecNumber>
    </recommendedName>
    <alternativeName>
        <fullName evidence="10">16S rRNA m5C967 methyltransferase</fullName>
    </alternativeName>
    <alternativeName>
        <fullName evidence="11">rRNA (cytosine-C(5)-)-methyltransferase RsmB</fullName>
    </alternativeName>
</protein>
<evidence type="ECO:0000256" key="8">
    <source>
        <dbReference type="ARBA" id="ARBA00022691"/>
    </source>
</evidence>
<dbReference type="GO" id="GO:0070475">
    <property type="term" value="P:rRNA base methylation"/>
    <property type="evidence" value="ECO:0007669"/>
    <property type="project" value="TreeGrafter"/>
</dbReference>
<sequence length="439" mass="46507">MSTAAPADTRAVAARALAEIALGGRSLREVLAQQLPQLSAPRERAFASALVFAGARGWLRWNAALPLLLQKPLSRRLGALHALLVLGLTQLEDLGVPAHAAVAATVEAARALGHGAQRGMVNAVLRRWLRERTALLTQLDADSVSRTRLPTWLLQALYADWPAQADAIISASNAEVPPTLRVNLARVTRADYVQRLAAAGIDARPHAWIDSAVTLSASLDVTRLPGWGEGLCAVQDGAAQLAALLLDAPPGARALDACAAPGGKACHILERSAVQLTALELAPARLARVRDNLARLHLHADLRMGDATQPALWWDGVACTHILLDAPCSATGVLRRQPDVRLHRRASDLPALLAQQRALLDALWPLLAPGGTLLYATCSVLRSENAAQAAAFVAAHADAEALPIALPAGRADGPGWQILPGEDGLDGMFYARLRKRGRC</sequence>
<evidence type="ECO:0000256" key="6">
    <source>
        <dbReference type="ARBA" id="ARBA00022603"/>
    </source>
</evidence>
<dbReference type="SUPFAM" id="SSF48013">
    <property type="entry name" value="NusB-like"/>
    <property type="match status" value="1"/>
</dbReference>
<dbReference type="GO" id="GO:0006355">
    <property type="term" value="P:regulation of DNA-templated transcription"/>
    <property type="evidence" value="ECO:0007669"/>
    <property type="project" value="InterPro"/>
</dbReference>
<accession>A0A4S3KS51</accession>
<evidence type="ECO:0000256" key="9">
    <source>
        <dbReference type="ARBA" id="ARBA00022884"/>
    </source>
</evidence>
<dbReference type="Gene3D" id="3.40.50.150">
    <property type="entry name" value="Vaccinia Virus protein VP39"/>
    <property type="match status" value="1"/>
</dbReference>
<dbReference type="InterPro" id="IPR029063">
    <property type="entry name" value="SAM-dependent_MTases_sf"/>
</dbReference>
<dbReference type="PROSITE" id="PS51686">
    <property type="entry name" value="SAM_MT_RSMB_NOP"/>
    <property type="match status" value="1"/>
</dbReference>
<evidence type="ECO:0000313" key="15">
    <source>
        <dbReference type="EMBL" id="THD11860.1"/>
    </source>
</evidence>
<proteinExistence type="inferred from homology"/>
<dbReference type="OrthoDB" id="9810297at2"/>
<evidence type="ECO:0000256" key="13">
    <source>
        <dbReference type="PROSITE-ProRule" id="PRU01023"/>
    </source>
</evidence>
<dbReference type="GO" id="GO:0009383">
    <property type="term" value="F:rRNA (cytosine-C5-)-methyltransferase activity"/>
    <property type="evidence" value="ECO:0007669"/>
    <property type="project" value="TreeGrafter"/>
</dbReference>
<dbReference type="RefSeq" id="WP_081126209.1">
    <property type="nucleotide sequence ID" value="NZ_LDOS01000001.1"/>
</dbReference>
<dbReference type="NCBIfam" id="NF008149">
    <property type="entry name" value="PRK10901.1"/>
    <property type="match status" value="1"/>
</dbReference>
<dbReference type="SUPFAM" id="SSF53335">
    <property type="entry name" value="S-adenosyl-L-methionine-dependent methyltransferases"/>
    <property type="match status" value="1"/>
</dbReference>
<dbReference type="AlphaFoldDB" id="A0A4S3KS51"/>
<dbReference type="EC" id="2.1.1.176" evidence="3"/>
<evidence type="ECO:0000256" key="3">
    <source>
        <dbReference type="ARBA" id="ARBA00012140"/>
    </source>
</evidence>
<gene>
    <name evidence="15" type="ORF">B1806_01945</name>
</gene>
<feature type="active site" description="Nucleophile" evidence="13">
    <location>
        <position position="378"/>
    </location>
</feature>
<feature type="binding site" evidence="13">
    <location>
        <position position="325"/>
    </location>
    <ligand>
        <name>S-adenosyl-L-methionine</name>
        <dbReference type="ChEBI" id="CHEBI:59789"/>
    </ligand>
</feature>
<dbReference type="Pfam" id="PF22458">
    <property type="entry name" value="RsmF-B_ferredox"/>
    <property type="match status" value="1"/>
</dbReference>
<evidence type="ECO:0000256" key="5">
    <source>
        <dbReference type="ARBA" id="ARBA00022552"/>
    </source>
</evidence>
<feature type="binding site" evidence="13">
    <location>
        <position position="280"/>
    </location>
    <ligand>
        <name>S-adenosyl-L-methionine</name>
        <dbReference type="ChEBI" id="CHEBI:59789"/>
    </ligand>
</feature>
<dbReference type="Gene3D" id="3.30.70.1170">
    <property type="entry name" value="Sun protein, domain 3"/>
    <property type="match status" value="1"/>
</dbReference>
<name>A0A4S3KS51_9GAMM</name>
<dbReference type="Pfam" id="PF01189">
    <property type="entry name" value="Methyltr_RsmB-F"/>
    <property type="match status" value="1"/>
</dbReference>
<dbReference type="InterPro" id="IPR049560">
    <property type="entry name" value="MeTrfase_RsmB-F_NOP2_cat"/>
</dbReference>